<reference evidence="4" key="1">
    <citation type="journal article" date="2014" name="Science">
        <title>Ancient hybridizations among the ancestral genomes of bread wheat.</title>
        <authorList>
            <consortium name="International Wheat Genome Sequencing Consortium,"/>
            <person name="Marcussen T."/>
            <person name="Sandve S.R."/>
            <person name="Heier L."/>
            <person name="Spannagl M."/>
            <person name="Pfeifer M."/>
            <person name="Jakobsen K.S."/>
            <person name="Wulff B.B."/>
            <person name="Steuernagel B."/>
            <person name="Mayer K.F."/>
            <person name="Olsen O.A."/>
        </authorList>
    </citation>
    <scope>NUCLEOTIDE SEQUENCE [LARGE SCALE GENOMIC DNA]</scope>
    <source>
        <strain evidence="4">cv. AL8/78</strain>
    </source>
</reference>
<dbReference type="AlphaFoldDB" id="A0A453IH88"/>
<proteinExistence type="predicted"/>
<sequence length="114" mass="11997">PPATHSRSGARMAGEGTRARRGAERAWPGAGLVFARPWRSTHGRGGARMPDAERSAHGGGGEGLVFFVLAVVVPVAARVTMPRPAYDTQVQVSLTLSAALAYLTLASLIHRRAL</sequence>
<accession>A0A453IH88</accession>
<evidence type="ECO:0000313" key="4">
    <source>
        <dbReference type="Proteomes" id="UP000015105"/>
    </source>
</evidence>
<evidence type="ECO:0000256" key="1">
    <source>
        <dbReference type="SAM" id="MobiDB-lite"/>
    </source>
</evidence>
<dbReference type="STRING" id="200361.A0A453IH88"/>
<dbReference type="EnsemblPlants" id="AET4Gv20557000.1">
    <property type="protein sequence ID" value="AET4Gv20557000.1"/>
    <property type="gene ID" value="AET4Gv20557000"/>
</dbReference>
<evidence type="ECO:0000313" key="3">
    <source>
        <dbReference type="EnsemblPlants" id="AET4Gv20557000.1"/>
    </source>
</evidence>
<dbReference type="Proteomes" id="UP000015105">
    <property type="component" value="Chromosome 4D"/>
</dbReference>
<keyword evidence="2" id="KW-0812">Transmembrane</keyword>
<dbReference type="Gramene" id="AET4Gv20557000.1">
    <property type="protein sequence ID" value="AET4Gv20557000.1"/>
    <property type="gene ID" value="AET4Gv20557000"/>
</dbReference>
<feature type="region of interest" description="Disordered" evidence="1">
    <location>
        <begin position="1"/>
        <end position="25"/>
    </location>
</feature>
<protein>
    <submittedName>
        <fullName evidence="3">Uncharacterized protein</fullName>
    </submittedName>
</protein>
<keyword evidence="4" id="KW-1185">Reference proteome</keyword>
<reference evidence="3" key="4">
    <citation type="submission" date="2019-03" db="UniProtKB">
        <authorList>
            <consortium name="EnsemblPlants"/>
        </authorList>
    </citation>
    <scope>IDENTIFICATION</scope>
</reference>
<reference evidence="3" key="3">
    <citation type="journal article" date="2017" name="Nature">
        <title>Genome sequence of the progenitor of the wheat D genome Aegilops tauschii.</title>
        <authorList>
            <person name="Luo M.C."/>
            <person name="Gu Y.Q."/>
            <person name="Puiu D."/>
            <person name="Wang H."/>
            <person name="Twardziok S.O."/>
            <person name="Deal K.R."/>
            <person name="Huo N."/>
            <person name="Zhu T."/>
            <person name="Wang L."/>
            <person name="Wang Y."/>
            <person name="McGuire P.E."/>
            <person name="Liu S."/>
            <person name="Long H."/>
            <person name="Ramasamy R.K."/>
            <person name="Rodriguez J.C."/>
            <person name="Van S.L."/>
            <person name="Yuan L."/>
            <person name="Wang Z."/>
            <person name="Xia Z."/>
            <person name="Xiao L."/>
            <person name="Anderson O.D."/>
            <person name="Ouyang S."/>
            <person name="Liang Y."/>
            <person name="Zimin A.V."/>
            <person name="Pertea G."/>
            <person name="Qi P."/>
            <person name="Bennetzen J.L."/>
            <person name="Dai X."/>
            <person name="Dawson M.W."/>
            <person name="Muller H.G."/>
            <person name="Kugler K."/>
            <person name="Rivarola-Duarte L."/>
            <person name="Spannagl M."/>
            <person name="Mayer K.F.X."/>
            <person name="Lu F.H."/>
            <person name="Bevan M.W."/>
            <person name="Leroy P."/>
            <person name="Li P."/>
            <person name="You F.M."/>
            <person name="Sun Q."/>
            <person name="Liu Z."/>
            <person name="Lyons E."/>
            <person name="Wicker T."/>
            <person name="Salzberg S.L."/>
            <person name="Devos K.M."/>
            <person name="Dvorak J."/>
        </authorList>
    </citation>
    <scope>NUCLEOTIDE SEQUENCE [LARGE SCALE GENOMIC DNA]</scope>
    <source>
        <strain evidence="3">cv. AL8/78</strain>
    </source>
</reference>
<keyword evidence="2" id="KW-0472">Membrane</keyword>
<name>A0A453IH88_AEGTS</name>
<reference evidence="3" key="5">
    <citation type="journal article" date="2021" name="G3 (Bethesda)">
        <title>Aegilops tauschii genome assembly Aet v5.0 features greater sequence contiguity and improved annotation.</title>
        <authorList>
            <person name="Wang L."/>
            <person name="Zhu T."/>
            <person name="Rodriguez J.C."/>
            <person name="Deal K.R."/>
            <person name="Dubcovsky J."/>
            <person name="McGuire P.E."/>
            <person name="Lux T."/>
            <person name="Spannagl M."/>
            <person name="Mayer K.F.X."/>
            <person name="Baldrich P."/>
            <person name="Meyers B.C."/>
            <person name="Huo N."/>
            <person name="Gu Y.Q."/>
            <person name="Zhou H."/>
            <person name="Devos K.M."/>
            <person name="Bennetzen J.L."/>
            <person name="Unver T."/>
            <person name="Budak H."/>
            <person name="Gulick P.J."/>
            <person name="Galiba G."/>
            <person name="Kalapos B."/>
            <person name="Nelson D.R."/>
            <person name="Li P."/>
            <person name="You F.M."/>
            <person name="Luo M.C."/>
            <person name="Dvorak J."/>
        </authorList>
    </citation>
    <scope>NUCLEOTIDE SEQUENCE [LARGE SCALE GENOMIC DNA]</scope>
    <source>
        <strain evidence="3">cv. AL8/78</strain>
    </source>
</reference>
<evidence type="ECO:0000256" key="2">
    <source>
        <dbReference type="SAM" id="Phobius"/>
    </source>
</evidence>
<keyword evidence="2" id="KW-1133">Transmembrane helix</keyword>
<dbReference type="Pfam" id="PF12056">
    <property type="entry name" value="DUF3537"/>
    <property type="match status" value="1"/>
</dbReference>
<dbReference type="InterPro" id="IPR021924">
    <property type="entry name" value="DUF3537"/>
</dbReference>
<feature type="transmembrane region" description="Helical" evidence="2">
    <location>
        <begin position="89"/>
        <end position="109"/>
    </location>
</feature>
<feature type="transmembrane region" description="Helical" evidence="2">
    <location>
        <begin position="58"/>
        <end position="77"/>
    </location>
</feature>
<organism evidence="3 4">
    <name type="scientific">Aegilops tauschii subsp. strangulata</name>
    <name type="common">Goatgrass</name>
    <dbReference type="NCBI Taxonomy" id="200361"/>
    <lineage>
        <taxon>Eukaryota</taxon>
        <taxon>Viridiplantae</taxon>
        <taxon>Streptophyta</taxon>
        <taxon>Embryophyta</taxon>
        <taxon>Tracheophyta</taxon>
        <taxon>Spermatophyta</taxon>
        <taxon>Magnoliopsida</taxon>
        <taxon>Liliopsida</taxon>
        <taxon>Poales</taxon>
        <taxon>Poaceae</taxon>
        <taxon>BOP clade</taxon>
        <taxon>Pooideae</taxon>
        <taxon>Triticodae</taxon>
        <taxon>Triticeae</taxon>
        <taxon>Triticinae</taxon>
        <taxon>Aegilops</taxon>
    </lineage>
</organism>
<reference evidence="4" key="2">
    <citation type="journal article" date="2017" name="Nat. Plants">
        <title>The Aegilops tauschii genome reveals multiple impacts of transposons.</title>
        <authorList>
            <person name="Zhao G."/>
            <person name="Zou C."/>
            <person name="Li K."/>
            <person name="Wang K."/>
            <person name="Li T."/>
            <person name="Gao L."/>
            <person name="Zhang X."/>
            <person name="Wang H."/>
            <person name="Yang Z."/>
            <person name="Liu X."/>
            <person name="Jiang W."/>
            <person name="Mao L."/>
            <person name="Kong X."/>
            <person name="Jiao Y."/>
            <person name="Jia J."/>
        </authorList>
    </citation>
    <scope>NUCLEOTIDE SEQUENCE [LARGE SCALE GENOMIC DNA]</scope>
    <source>
        <strain evidence="4">cv. AL8/78</strain>
    </source>
</reference>